<protein>
    <recommendedName>
        <fullName evidence="3">Type III secretion system, E component of needle</fullName>
    </recommendedName>
</protein>
<proteinExistence type="predicted"/>
<dbReference type="InterPro" id="IPR012671">
    <property type="entry name" value="T3SS_PscE/YscE"/>
</dbReference>
<keyword evidence="2" id="KW-1185">Reference proteome</keyword>
<evidence type="ECO:0008006" key="3">
    <source>
        <dbReference type="Google" id="ProtNLM"/>
    </source>
</evidence>
<sequence>MTVENTTFLDLETKLSEDRDGSFVKSIQERLEEQAHATKRAMDAGLAPDDFAAAGKLKESLETAQTVVEHVWRRLQQKSAS</sequence>
<evidence type="ECO:0000313" key="2">
    <source>
        <dbReference type="Proteomes" id="UP000663929"/>
    </source>
</evidence>
<dbReference type="Proteomes" id="UP000663929">
    <property type="component" value="Chromosome"/>
</dbReference>
<gene>
    <name evidence="1" type="ORF">J3U87_01575</name>
</gene>
<dbReference type="Gene3D" id="1.20.5.420">
    <property type="entry name" value="Immunoglobulin FC, subunit C"/>
    <property type="match status" value="1"/>
</dbReference>
<reference evidence="1" key="1">
    <citation type="submission" date="2021-03" db="EMBL/GenBank/DDBJ databases">
        <title>Acanthopleuribacteraceae sp. M133.</title>
        <authorList>
            <person name="Wang G."/>
        </authorList>
    </citation>
    <scope>NUCLEOTIDE SEQUENCE</scope>
    <source>
        <strain evidence="1">M133</strain>
    </source>
</reference>
<dbReference type="EMBL" id="CP071793">
    <property type="protein sequence ID" value="QTD51132.1"/>
    <property type="molecule type" value="Genomic_DNA"/>
</dbReference>
<evidence type="ECO:0000313" key="1">
    <source>
        <dbReference type="EMBL" id="QTD51132.1"/>
    </source>
</evidence>
<organism evidence="1 2">
    <name type="scientific">Sulfidibacter corallicola</name>
    <dbReference type="NCBI Taxonomy" id="2818388"/>
    <lineage>
        <taxon>Bacteria</taxon>
        <taxon>Pseudomonadati</taxon>
        <taxon>Acidobacteriota</taxon>
        <taxon>Holophagae</taxon>
        <taxon>Acanthopleuribacterales</taxon>
        <taxon>Acanthopleuribacteraceae</taxon>
        <taxon>Sulfidibacter</taxon>
    </lineage>
</organism>
<dbReference type="AlphaFoldDB" id="A0A8A4TPX3"/>
<dbReference type="KEGG" id="scor:J3U87_01575"/>
<accession>A0A8A4TPX3</accession>
<dbReference type="RefSeq" id="WP_237381265.1">
    <property type="nucleotide sequence ID" value="NZ_CP071793.1"/>
</dbReference>
<dbReference type="Pfam" id="PF08988">
    <property type="entry name" value="T3SS_needle_E"/>
    <property type="match status" value="1"/>
</dbReference>
<name>A0A8A4TPX3_SULCO</name>